<feature type="chain" id="PRO_5005601695" evidence="5">
    <location>
        <begin position="18"/>
        <end position="83"/>
    </location>
</feature>
<evidence type="ECO:0000256" key="1">
    <source>
        <dbReference type="ARBA" id="ARBA00010834"/>
    </source>
</evidence>
<reference evidence="7" key="1">
    <citation type="journal article" date="2015" name="PLoS Genet.">
        <title>Genome Sequence and Transcriptome Analyses of Chrysochromulina tobin: Metabolic Tools for Enhanced Algal Fitness in the Prominent Order Prymnesiales (Haptophyceae).</title>
        <authorList>
            <person name="Hovde B.T."/>
            <person name="Deodato C.R."/>
            <person name="Hunsperger H.M."/>
            <person name="Ryken S.A."/>
            <person name="Yost W."/>
            <person name="Jha R.K."/>
            <person name="Patterson J."/>
            <person name="Monnat R.J. Jr."/>
            <person name="Barlow S.B."/>
            <person name="Starkenburg S.R."/>
            <person name="Cattolico R.A."/>
        </authorList>
    </citation>
    <scope>NUCLEOTIDE SEQUENCE</scope>
    <source>
        <strain evidence="7">CCMP291</strain>
    </source>
</reference>
<dbReference type="InterPro" id="IPR030826">
    <property type="entry name" value="Ribosomal_bTHX/bTHXc/bTHXm"/>
</dbReference>
<dbReference type="Proteomes" id="UP000037460">
    <property type="component" value="Unassembled WGS sequence"/>
</dbReference>
<gene>
    <name evidence="6" type="ORF">Ctob_008180</name>
</gene>
<feature type="compositionally biased region" description="Basic and acidic residues" evidence="4">
    <location>
        <begin position="74"/>
        <end position="83"/>
    </location>
</feature>
<evidence type="ECO:0000313" key="6">
    <source>
        <dbReference type="EMBL" id="KOO23804.1"/>
    </source>
</evidence>
<evidence type="ECO:0000256" key="5">
    <source>
        <dbReference type="SAM" id="SignalP"/>
    </source>
</evidence>
<accession>A0A0M0JB34</accession>
<keyword evidence="7" id="KW-1185">Reference proteome</keyword>
<comment type="caution">
    <text evidence="6">The sequence shown here is derived from an EMBL/GenBank/DDBJ whole genome shotgun (WGS) entry which is preliminary data.</text>
</comment>
<evidence type="ECO:0000313" key="7">
    <source>
        <dbReference type="Proteomes" id="UP000037460"/>
    </source>
</evidence>
<dbReference type="PANTHER" id="PTHR34550:SF2">
    <property type="entry name" value="SMALL RIBOSOMAL SUBUNIT PROTEIN BTHXC"/>
    <property type="match status" value="1"/>
</dbReference>
<proteinExistence type="inferred from homology"/>
<organism evidence="6 7">
    <name type="scientific">Chrysochromulina tobinii</name>
    <dbReference type="NCBI Taxonomy" id="1460289"/>
    <lineage>
        <taxon>Eukaryota</taxon>
        <taxon>Haptista</taxon>
        <taxon>Haptophyta</taxon>
        <taxon>Prymnesiophyceae</taxon>
        <taxon>Prymnesiales</taxon>
        <taxon>Chrysochromulinaceae</taxon>
        <taxon>Chrysochromulina</taxon>
    </lineage>
</organism>
<comment type="similarity">
    <text evidence="1">Belongs to the bacterial ribosomal protein bTHX family.</text>
</comment>
<dbReference type="GO" id="GO:1990904">
    <property type="term" value="C:ribonucleoprotein complex"/>
    <property type="evidence" value="ECO:0007669"/>
    <property type="project" value="UniProtKB-KW"/>
</dbReference>
<sequence>MLFRLLIALAALSGVAAFTAPPTMMPSSAVSSLLTVSRLGEVTMGRGDKRTAKGKRKAKSFGMSRPRGGKLRKLKAERAESEE</sequence>
<dbReference type="OrthoDB" id="694979at2759"/>
<evidence type="ECO:0000256" key="4">
    <source>
        <dbReference type="SAM" id="MobiDB-lite"/>
    </source>
</evidence>
<feature type="region of interest" description="Disordered" evidence="4">
    <location>
        <begin position="44"/>
        <end position="83"/>
    </location>
</feature>
<protein>
    <submittedName>
        <fullName evidence="6">Uncharacterized protein</fullName>
    </submittedName>
</protein>
<keyword evidence="3" id="KW-0687">Ribonucleoprotein</keyword>
<dbReference type="InterPro" id="IPR044695">
    <property type="entry name" value="Ribosomal_bTHXc/bTHXc_plant"/>
</dbReference>
<dbReference type="GO" id="GO:0005840">
    <property type="term" value="C:ribosome"/>
    <property type="evidence" value="ECO:0007669"/>
    <property type="project" value="UniProtKB-KW"/>
</dbReference>
<evidence type="ECO:0000256" key="2">
    <source>
        <dbReference type="ARBA" id="ARBA00022980"/>
    </source>
</evidence>
<dbReference type="NCBIfam" id="TIGR04560">
    <property type="entry name" value="ribo_THX"/>
    <property type="match status" value="1"/>
</dbReference>
<keyword evidence="2" id="KW-0689">Ribosomal protein</keyword>
<feature type="signal peptide" evidence="5">
    <location>
        <begin position="1"/>
        <end position="17"/>
    </location>
</feature>
<evidence type="ECO:0000256" key="3">
    <source>
        <dbReference type="ARBA" id="ARBA00023274"/>
    </source>
</evidence>
<keyword evidence="5" id="KW-0732">Signal</keyword>
<dbReference type="PANTHER" id="PTHR34550">
    <property type="entry name" value="30S RIBOSOMAL PROTEIN S31, CHLOROPLASTIC"/>
    <property type="match status" value="1"/>
</dbReference>
<name>A0A0M0JB34_9EUKA</name>
<dbReference type="EMBL" id="JWZX01003155">
    <property type="protein sequence ID" value="KOO23804.1"/>
    <property type="molecule type" value="Genomic_DNA"/>
</dbReference>
<dbReference type="AlphaFoldDB" id="A0A0M0JB34"/>